<sequence length="308" mass="31933">MANQQKAQEIADALDTVVNKERLKGFTGLTVAPHAVTLHWKGEVPARITSAIDTATVPVNVKAAPFSLAELDAAARAVGASRWDDTAPFWGGNAIDRLVDPIFRTYAYCTTAFPVRRSNGSEALLTAEHCGANKKWNTPYGDRLVGNSNGGSKPLDAMLLTGSTYGNAIFVGDHNSNQGVLVGGAANPAVSSYIFASGSFSGASVLRVQSVNQYLANSEGVLVGPGFWAINEEGDASVGEGDSGGPVAGTHSNPQRVTARGLISHISTGSYLGSCVGVVHDGRLCSTRSFHVNIGAITSGLSVTVKTS</sequence>
<protein>
    <submittedName>
        <fullName evidence="1">Uncharacterized protein</fullName>
    </submittedName>
</protein>
<keyword evidence="2" id="KW-1185">Reference proteome</keyword>
<evidence type="ECO:0000313" key="1">
    <source>
        <dbReference type="EMBL" id="MDT0491888.1"/>
    </source>
</evidence>
<organism evidence="1 2">
    <name type="scientific">Streptomyces stephensoniae</name>
    <dbReference type="NCBI Taxonomy" id="3375367"/>
    <lineage>
        <taxon>Bacteria</taxon>
        <taxon>Bacillati</taxon>
        <taxon>Actinomycetota</taxon>
        <taxon>Actinomycetes</taxon>
        <taxon>Kitasatosporales</taxon>
        <taxon>Streptomycetaceae</taxon>
        <taxon>Streptomyces</taxon>
    </lineage>
</organism>
<name>A0ABU2W205_9ACTN</name>
<dbReference type="RefSeq" id="WP_311600080.1">
    <property type="nucleotide sequence ID" value="NZ_JAVRFG010000017.1"/>
</dbReference>
<proteinExistence type="predicted"/>
<dbReference type="InterPro" id="IPR009003">
    <property type="entry name" value="Peptidase_S1_PA"/>
</dbReference>
<evidence type="ECO:0000313" key="2">
    <source>
        <dbReference type="Proteomes" id="UP001180556"/>
    </source>
</evidence>
<dbReference type="Proteomes" id="UP001180556">
    <property type="component" value="Unassembled WGS sequence"/>
</dbReference>
<comment type="caution">
    <text evidence="1">The sequence shown here is derived from an EMBL/GenBank/DDBJ whole genome shotgun (WGS) entry which is preliminary data.</text>
</comment>
<gene>
    <name evidence="1" type="ORF">RM717_15365</name>
</gene>
<reference evidence="2" key="1">
    <citation type="submission" date="2023-07" db="EMBL/GenBank/DDBJ databases">
        <title>30 novel species of actinomycetes from the DSMZ collection.</title>
        <authorList>
            <person name="Nouioui I."/>
        </authorList>
    </citation>
    <scope>NUCLEOTIDE SEQUENCE [LARGE SCALE GENOMIC DNA]</scope>
    <source>
        <strain evidence="2">DSM 40932</strain>
    </source>
</reference>
<dbReference type="EMBL" id="JAVRFG010000017">
    <property type="protein sequence ID" value="MDT0491888.1"/>
    <property type="molecule type" value="Genomic_DNA"/>
</dbReference>
<dbReference type="InterPro" id="IPR043504">
    <property type="entry name" value="Peptidase_S1_PA_chymotrypsin"/>
</dbReference>
<accession>A0ABU2W205</accession>
<dbReference type="Gene3D" id="2.40.10.10">
    <property type="entry name" value="Trypsin-like serine proteases"/>
    <property type="match status" value="2"/>
</dbReference>
<dbReference type="SUPFAM" id="SSF50494">
    <property type="entry name" value="Trypsin-like serine proteases"/>
    <property type="match status" value="1"/>
</dbReference>